<reference evidence="2 3" key="1">
    <citation type="journal article" date="2016" name="Int. J. Syst. Evol. Microbiol.">
        <title>Paraphotobacterium marinum gen. nov., sp. nov., a member of the family Vibrionaceae, isolated from surface seawater.</title>
        <authorList>
            <person name="Huang Z."/>
            <person name="Dong C."/>
            <person name="Shao Z."/>
        </authorList>
    </citation>
    <scope>NUCLEOTIDE SEQUENCE [LARGE SCALE GENOMIC DNA]</scope>
    <source>
        <strain evidence="2 3">NSCS20N07D</strain>
    </source>
</reference>
<keyword evidence="3" id="KW-1185">Reference proteome</keyword>
<dbReference type="KEGG" id="pmai:CF386_05535"/>
<gene>
    <name evidence="2" type="ORF">CF386_05535</name>
</gene>
<keyword evidence="1" id="KW-0812">Transmembrane</keyword>
<dbReference type="AlphaFoldDB" id="A0A220VDM9"/>
<keyword evidence="1" id="KW-1133">Transmembrane helix</keyword>
<evidence type="ECO:0000313" key="3">
    <source>
        <dbReference type="Proteomes" id="UP000242175"/>
    </source>
</evidence>
<dbReference type="Proteomes" id="UP000242175">
    <property type="component" value="Chromosome large"/>
</dbReference>
<evidence type="ECO:0000256" key="1">
    <source>
        <dbReference type="SAM" id="Phobius"/>
    </source>
</evidence>
<feature type="transmembrane region" description="Helical" evidence="1">
    <location>
        <begin position="15"/>
        <end position="35"/>
    </location>
</feature>
<dbReference type="EMBL" id="CP022355">
    <property type="protein sequence ID" value="ASK78504.1"/>
    <property type="molecule type" value="Genomic_DNA"/>
</dbReference>
<accession>A0A220VDM9</accession>
<protein>
    <submittedName>
        <fullName evidence="2">Hemagglutination activity protein</fullName>
    </submittedName>
</protein>
<proteinExistence type="predicted"/>
<sequence>MYFNSIGEFLNMGGYSIYVFGGFILTYSVFFIFYLKQRKDRKYILNQIKNRGHNEKT</sequence>
<organism evidence="2 3">
    <name type="scientific">Paraphotobacterium marinum</name>
    <dbReference type="NCBI Taxonomy" id="1755811"/>
    <lineage>
        <taxon>Bacteria</taxon>
        <taxon>Pseudomonadati</taxon>
        <taxon>Pseudomonadota</taxon>
        <taxon>Gammaproteobacteria</taxon>
        <taxon>Vibrionales</taxon>
        <taxon>Vibrionaceae</taxon>
        <taxon>Paraphotobacterium</taxon>
    </lineage>
</organism>
<keyword evidence="1" id="KW-0472">Membrane</keyword>
<evidence type="ECO:0000313" key="2">
    <source>
        <dbReference type="EMBL" id="ASK78504.1"/>
    </source>
</evidence>
<name>A0A220VDM9_9GAMM</name>